<dbReference type="PANTHER" id="PTHR21310">
    <property type="entry name" value="AMINOGLYCOSIDE PHOSPHOTRANSFERASE-RELATED-RELATED"/>
    <property type="match status" value="1"/>
</dbReference>
<dbReference type="EMBL" id="KV878584">
    <property type="protein sequence ID" value="OJJ61549.1"/>
    <property type="molecule type" value="Genomic_DNA"/>
</dbReference>
<dbReference type="PROSITE" id="PS00108">
    <property type="entry name" value="PROTEIN_KINASE_ST"/>
    <property type="match status" value="1"/>
</dbReference>
<dbReference type="InterPro" id="IPR008271">
    <property type="entry name" value="Ser/Thr_kinase_AS"/>
</dbReference>
<dbReference type="OrthoDB" id="2906425at2759"/>
<evidence type="ECO:0000313" key="2">
    <source>
        <dbReference type="EMBL" id="OJJ61549.1"/>
    </source>
</evidence>
<dbReference type="Gene3D" id="3.90.1200.10">
    <property type="match status" value="1"/>
</dbReference>
<dbReference type="PANTHER" id="PTHR21310:SF55">
    <property type="entry name" value="AMINOGLYCOSIDE PHOSPHOTRANSFERASE DOMAIN-CONTAINING PROTEIN"/>
    <property type="match status" value="1"/>
</dbReference>
<feature type="domain" description="Aminoglycoside phosphotransferase" evidence="1">
    <location>
        <begin position="260"/>
        <end position="313"/>
    </location>
</feature>
<dbReference type="InterPro" id="IPR002575">
    <property type="entry name" value="Aminoglycoside_PTrfase"/>
</dbReference>
<gene>
    <name evidence="2" type="ORF">ASPSYDRAFT_67337</name>
</gene>
<dbReference type="Pfam" id="PF01636">
    <property type="entry name" value="APH"/>
    <property type="match status" value="1"/>
</dbReference>
<name>A0A1L9TQ28_9EURO</name>
<dbReference type="VEuPathDB" id="FungiDB:ASPSYDRAFT_67337"/>
<dbReference type="InterPro" id="IPR051678">
    <property type="entry name" value="AGP_Transferase"/>
</dbReference>
<dbReference type="SUPFAM" id="SSF56112">
    <property type="entry name" value="Protein kinase-like (PK-like)"/>
    <property type="match status" value="1"/>
</dbReference>
<evidence type="ECO:0000313" key="3">
    <source>
        <dbReference type="Proteomes" id="UP000184356"/>
    </source>
</evidence>
<dbReference type="InterPro" id="IPR011009">
    <property type="entry name" value="Kinase-like_dom_sf"/>
</dbReference>
<dbReference type="GO" id="GO:0004672">
    <property type="term" value="F:protein kinase activity"/>
    <property type="evidence" value="ECO:0007669"/>
    <property type="project" value="InterPro"/>
</dbReference>
<dbReference type="AlphaFoldDB" id="A0A1L9TQ28"/>
<proteinExistence type="predicted"/>
<accession>A0A1L9TQ28</accession>
<dbReference type="RefSeq" id="XP_040705355.1">
    <property type="nucleotide sequence ID" value="XM_040850399.1"/>
</dbReference>
<dbReference type="STRING" id="1036612.A0A1L9TQ28"/>
<organism evidence="2 3">
    <name type="scientific">Aspergillus sydowii CBS 593.65</name>
    <dbReference type="NCBI Taxonomy" id="1036612"/>
    <lineage>
        <taxon>Eukaryota</taxon>
        <taxon>Fungi</taxon>
        <taxon>Dikarya</taxon>
        <taxon>Ascomycota</taxon>
        <taxon>Pezizomycotina</taxon>
        <taxon>Eurotiomycetes</taxon>
        <taxon>Eurotiomycetidae</taxon>
        <taxon>Eurotiales</taxon>
        <taxon>Aspergillaceae</taxon>
        <taxon>Aspergillus</taxon>
        <taxon>Aspergillus subgen. Nidulantes</taxon>
    </lineage>
</organism>
<dbReference type="Proteomes" id="UP000184356">
    <property type="component" value="Unassembled WGS sequence"/>
</dbReference>
<sequence>MLNRLGIQCLHYGTISKTEDRSSTLLTVIHRQLPESPSYSPGTDMPVGTSFLPAILRPQYTWPAPAVTFPSQTTPPVPYVPSKTTRRFWGFIHKALGHFSGLYCSWFSIDSDPHIFQLPFGLVLKWTNRTSLGEVAAMQMARAAGIPTPTVLSCGEHPGDFRKISILMTRLPGITLVNSDDPLEVEVEEPWLHELKSPPSHDLISSPIGTELRSSRIPDHVMGPFDIDKGLYDHLVYPVSDYAFKSEADFQKTLGTANRLRRQRYTTKLTHGDFKAHNILVSDGGHLAGLLDWESGGWYPEYREFTTAMRFGKDSWWYQVASWMGGNQYLEELEADEALNNLTVDCILHSNGLLQLASHVPWVIGNNPF</sequence>
<protein>
    <recommendedName>
        <fullName evidence="1">Aminoglycoside phosphotransferase domain-containing protein</fullName>
    </recommendedName>
</protein>
<dbReference type="GeneID" id="63766472"/>
<evidence type="ECO:0000259" key="1">
    <source>
        <dbReference type="Pfam" id="PF01636"/>
    </source>
</evidence>
<keyword evidence="3" id="KW-1185">Reference proteome</keyword>
<reference evidence="3" key="1">
    <citation type="journal article" date="2017" name="Genome Biol.">
        <title>Comparative genomics reveals high biological diversity and specific adaptations in the industrially and medically important fungal genus Aspergillus.</title>
        <authorList>
            <person name="de Vries R.P."/>
            <person name="Riley R."/>
            <person name="Wiebenga A."/>
            <person name="Aguilar-Osorio G."/>
            <person name="Amillis S."/>
            <person name="Uchima C.A."/>
            <person name="Anderluh G."/>
            <person name="Asadollahi M."/>
            <person name="Askin M."/>
            <person name="Barry K."/>
            <person name="Battaglia E."/>
            <person name="Bayram O."/>
            <person name="Benocci T."/>
            <person name="Braus-Stromeyer S.A."/>
            <person name="Caldana C."/>
            <person name="Canovas D."/>
            <person name="Cerqueira G.C."/>
            <person name="Chen F."/>
            <person name="Chen W."/>
            <person name="Choi C."/>
            <person name="Clum A."/>
            <person name="Dos Santos R.A."/>
            <person name="Damasio A.R."/>
            <person name="Diallinas G."/>
            <person name="Emri T."/>
            <person name="Fekete E."/>
            <person name="Flipphi M."/>
            <person name="Freyberg S."/>
            <person name="Gallo A."/>
            <person name="Gournas C."/>
            <person name="Habgood R."/>
            <person name="Hainaut M."/>
            <person name="Harispe M.L."/>
            <person name="Henrissat B."/>
            <person name="Hilden K.S."/>
            <person name="Hope R."/>
            <person name="Hossain A."/>
            <person name="Karabika E."/>
            <person name="Karaffa L."/>
            <person name="Karanyi Z."/>
            <person name="Krasevec N."/>
            <person name="Kuo A."/>
            <person name="Kusch H."/>
            <person name="LaButti K."/>
            <person name="Lagendijk E.L."/>
            <person name="Lapidus A."/>
            <person name="Levasseur A."/>
            <person name="Lindquist E."/>
            <person name="Lipzen A."/>
            <person name="Logrieco A.F."/>
            <person name="MacCabe A."/>
            <person name="Maekelae M.R."/>
            <person name="Malavazi I."/>
            <person name="Melin P."/>
            <person name="Meyer V."/>
            <person name="Mielnichuk N."/>
            <person name="Miskei M."/>
            <person name="Molnar A.P."/>
            <person name="Mule G."/>
            <person name="Ngan C.Y."/>
            <person name="Orejas M."/>
            <person name="Orosz E."/>
            <person name="Ouedraogo J.P."/>
            <person name="Overkamp K.M."/>
            <person name="Park H.-S."/>
            <person name="Perrone G."/>
            <person name="Piumi F."/>
            <person name="Punt P.J."/>
            <person name="Ram A.F."/>
            <person name="Ramon A."/>
            <person name="Rauscher S."/>
            <person name="Record E."/>
            <person name="Riano-Pachon D.M."/>
            <person name="Robert V."/>
            <person name="Roehrig J."/>
            <person name="Ruller R."/>
            <person name="Salamov A."/>
            <person name="Salih N.S."/>
            <person name="Samson R.A."/>
            <person name="Sandor E."/>
            <person name="Sanguinetti M."/>
            <person name="Schuetze T."/>
            <person name="Sepcic K."/>
            <person name="Shelest E."/>
            <person name="Sherlock G."/>
            <person name="Sophianopoulou V."/>
            <person name="Squina F.M."/>
            <person name="Sun H."/>
            <person name="Susca A."/>
            <person name="Todd R.B."/>
            <person name="Tsang A."/>
            <person name="Unkles S.E."/>
            <person name="van de Wiele N."/>
            <person name="van Rossen-Uffink D."/>
            <person name="Oliveira J.V."/>
            <person name="Vesth T.C."/>
            <person name="Visser J."/>
            <person name="Yu J.-H."/>
            <person name="Zhou M."/>
            <person name="Andersen M.R."/>
            <person name="Archer D.B."/>
            <person name="Baker S.E."/>
            <person name="Benoit I."/>
            <person name="Brakhage A.A."/>
            <person name="Braus G.H."/>
            <person name="Fischer R."/>
            <person name="Frisvad J.C."/>
            <person name="Goldman G.H."/>
            <person name="Houbraken J."/>
            <person name="Oakley B."/>
            <person name="Pocsi I."/>
            <person name="Scazzocchio C."/>
            <person name="Seiboth B."/>
            <person name="vanKuyk P.A."/>
            <person name="Wortman J."/>
            <person name="Dyer P.S."/>
            <person name="Grigoriev I.V."/>
        </authorList>
    </citation>
    <scope>NUCLEOTIDE SEQUENCE [LARGE SCALE GENOMIC DNA]</scope>
    <source>
        <strain evidence="3">CBS 593.65</strain>
    </source>
</reference>